<dbReference type="GO" id="GO:0070840">
    <property type="term" value="F:dynein complex binding"/>
    <property type="evidence" value="ECO:0007669"/>
    <property type="project" value="TreeGrafter"/>
</dbReference>
<dbReference type="SMART" id="SM00365">
    <property type="entry name" value="LRR_SD22"/>
    <property type="match status" value="4"/>
</dbReference>
<dbReference type="InterPro" id="IPR001611">
    <property type="entry name" value="Leu-rich_rpt"/>
</dbReference>
<feature type="compositionally biased region" description="Low complexity" evidence="10">
    <location>
        <begin position="608"/>
        <end position="623"/>
    </location>
</feature>
<dbReference type="InterPro" id="IPR032675">
    <property type="entry name" value="LRR_dom_sf"/>
</dbReference>
<dbReference type="VEuPathDB" id="VectorBase:AEPI004110"/>
<evidence type="ECO:0000256" key="2">
    <source>
        <dbReference type="ARBA" id="ARBA00004138"/>
    </source>
</evidence>
<proteinExistence type="inferred from homology"/>
<dbReference type="STRING" id="199890.A0A182PB05"/>
<feature type="region of interest" description="Disordered" evidence="10">
    <location>
        <begin position="1071"/>
        <end position="1180"/>
    </location>
</feature>
<evidence type="ECO:0000256" key="10">
    <source>
        <dbReference type="SAM" id="MobiDB-lite"/>
    </source>
</evidence>
<evidence type="ECO:0000256" key="7">
    <source>
        <dbReference type="ARBA" id="ARBA00023273"/>
    </source>
</evidence>
<dbReference type="FunFam" id="3.80.10.10:FF:000331">
    <property type="entry name" value="Dynein assembly factor 1, axonemal homolog"/>
    <property type="match status" value="1"/>
</dbReference>
<keyword evidence="5" id="KW-0677">Repeat</keyword>
<sequence>MVRDQCDEEFGPKKMTKKTIQASCRKNKLYLTPHLNDVLYLHYSGYNAIDGLEEYIGLKCLWLECNAISNISGLEYQSQLRCLYLHNNLIKKIENLEHCKQLDTLNLSHNHIAKIENCGSDILPVLNTLNISHNYLKSIESLAELRKCDFVSVLDISHNRIEDIAVVKVLGDMKGLRVLTMVGNPVVNDIPSYRKTLILECKSLTYLDSRPVFDKDRACAVAWKRGGYEEERKEHLRWKKEEQRKMRRSINATLRLRHRGDGEPELLKTSSDEEDERNVKEAPANERDELEEMEYQSNDVAWKEMEDLFNQHTSALKPAAAPTSTTDQSKQLCEAIEKSFGRVNTDQSIIRDVRKPLIEEITAREYTDMTTKVENVSDLVQEEVKDGSESLEQGTEVDESFLSEAIKKDCLEMVDISDKNELPEASNKPEQLQLEKMPQQIEENKNTKPSSLEETKLPEMNSKTEARIASAEQDDTLNVVIHSKEISITMQPTCSTAVTKELATEPFDTAENSGDRKPSTASIDSITSLDATNNIPKMGEERKASTNSVDYSDSNSDPTLVTDCDSCVRNSSLAYSSRSDTSDSEDMFDKIVPKKHRKLASSMRPDVSLGTSSDSSSDTADEGASLLDSKLDRQNTITEFIDEYKRFFHSVDLRDPKCVLKNRHKIVRPQTAKSQRTEPIVYEGVLKTMEETSNSAKLEQVRQERERSNDRSLAKEAVLERLMQGHCEVDMNIEHQMISIGGKQHDFNEYRLEVFRQDQEKLQSLIDRVTAQKEKYNAHIDSIHDQLANIMDDYGQISEKLRKVDDMIQNIGEEVQPELYGGDILEAVDETEPASITEQIDENMCEEQEPDVVEEGVHPQEDQLSSDEPTDVYFETKDTVAAKIEVGLADPNDQTACKPLPEEFGSDPVYRKFIDIQYEIDKLTEDQIYNALSDAARELQEEELEAKLLHDAVDEYWSTDLDDFRRNLNLDAHPIIQRFKRFIECQGTDTDDTDSETHVRKLENAYAKYERRLSNHLFDEYLIMSRKASIATTTGGESSAAELELIEIEGGHVLRASCSRRATAWDLKESLDQPVPEVEEVNEEETLEKEAGGDSKQDELEDEESKPEVEKAQVGGSVAAMEQYPRADDSSSRVTSESSVSSPVGTISFGGSTNPFQAPPSGRNSVSTKADSERVSTSENACGPAYVSEHALLLVPCSAQWKSQFLFGSAP</sequence>
<feature type="compositionally biased region" description="Polar residues" evidence="10">
    <location>
        <begin position="1149"/>
        <end position="1169"/>
    </location>
</feature>
<keyword evidence="4" id="KW-0433">Leucine-rich repeat</keyword>
<feature type="compositionally biased region" description="Low complexity" evidence="10">
    <location>
        <begin position="1132"/>
        <end position="1144"/>
    </location>
</feature>
<name>A0A182PB05_9DIPT</name>
<dbReference type="GO" id="GO:0035082">
    <property type="term" value="P:axoneme assembly"/>
    <property type="evidence" value="ECO:0007669"/>
    <property type="project" value="TreeGrafter"/>
</dbReference>
<evidence type="ECO:0000256" key="1">
    <source>
        <dbReference type="ARBA" id="ARBA00003843"/>
    </source>
</evidence>
<comment type="similarity">
    <text evidence="3">Belongs to the DNAAF1 family.</text>
</comment>
<protein>
    <recommendedName>
        <fullName evidence="8">Dynein axonemal assembly factor 1 homolog</fullName>
    </recommendedName>
    <alternativeName>
        <fullName evidence="9">Leucine-rich repeat-containing protein 50</fullName>
    </alternativeName>
</protein>
<evidence type="ECO:0000256" key="9">
    <source>
        <dbReference type="ARBA" id="ARBA00029577"/>
    </source>
</evidence>
<dbReference type="EnsemblMetazoa" id="AEPI004110-RA">
    <property type="protein sequence ID" value="AEPI004110-PA"/>
    <property type="gene ID" value="AEPI004110"/>
</dbReference>
<feature type="compositionally biased region" description="Polar residues" evidence="10">
    <location>
        <begin position="519"/>
        <end position="535"/>
    </location>
</feature>
<evidence type="ECO:0000256" key="5">
    <source>
        <dbReference type="ARBA" id="ARBA00022737"/>
    </source>
</evidence>
<keyword evidence="7" id="KW-0966">Cell projection</keyword>
<feature type="region of interest" description="Disordered" evidence="10">
    <location>
        <begin position="506"/>
        <end position="562"/>
    </location>
</feature>
<dbReference type="AlphaFoldDB" id="A0A182PB05"/>
<dbReference type="Proteomes" id="UP000075885">
    <property type="component" value="Unassembled WGS sequence"/>
</dbReference>
<keyword evidence="6" id="KW-0969">Cilium</keyword>
<dbReference type="SUPFAM" id="SSF52075">
    <property type="entry name" value="Outer arm dynein light chain 1"/>
    <property type="match status" value="1"/>
</dbReference>
<evidence type="ECO:0000256" key="3">
    <source>
        <dbReference type="ARBA" id="ARBA00006453"/>
    </source>
</evidence>
<feature type="compositionally biased region" description="Acidic residues" evidence="10">
    <location>
        <begin position="1077"/>
        <end position="1087"/>
    </location>
</feature>
<reference evidence="11" key="2">
    <citation type="submission" date="2020-05" db="UniProtKB">
        <authorList>
            <consortium name="EnsemblMetazoa"/>
        </authorList>
    </citation>
    <scope>IDENTIFICATION</scope>
    <source>
        <strain evidence="11">Epiroticus2</strain>
    </source>
</reference>
<feature type="region of interest" description="Disordered" evidence="10">
    <location>
        <begin position="596"/>
        <end position="623"/>
    </location>
</feature>
<dbReference type="InterPro" id="IPR050576">
    <property type="entry name" value="Cilia_flagella_integrity"/>
</dbReference>
<feature type="region of interest" description="Disordered" evidence="10">
    <location>
        <begin position="254"/>
        <end position="292"/>
    </location>
</feature>
<reference evidence="12" key="1">
    <citation type="submission" date="2013-03" db="EMBL/GenBank/DDBJ databases">
        <title>The Genome Sequence of Anopheles epiroticus epiroticus2.</title>
        <authorList>
            <consortium name="The Broad Institute Genomics Platform"/>
            <person name="Neafsey D.E."/>
            <person name="Howell P."/>
            <person name="Walker B."/>
            <person name="Young S.K."/>
            <person name="Zeng Q."/>
            <person name="Gargeya S."/>
            <person name="Fitzgerald M."/>
            <person name="Haas B."/>
            <person name="Abouelleil A."/>
            <person name="Allen A.W."/>
            <person name="Alvarado L."/>
            <person name="Arachchi H.M."/>
            <person name="Berlin A.M."/>
            <person name="Chapman S.B."/>
            <person name="Gainer-Dewar J."/>
            <person name="Goldberg J."/>
            <person name="Griggs A."/>
            <person name="Gujja S."/>
            <person name="Hansen M."/>
            <person name="Howarth C."/>
            <person name="Imamovic A."/>
            <person name="Ireland A."/>
            <person name="Larimer J."/>
            <person name="McCowan C."/>
            <person name="Murphy C."/>
            <person name="Pearson M."/>
            <person name="Poon T.W."/>
            <person name="Priest M."/>
            <person name="Roberts A."/>
            <person name="Saif S."/>
            <person name="Shea T."/>
            <person name="Sisk P."/>
            <person name="Sykes S."/>
            <person name="Wortman J."/>
            <person name="Nusbaum C."/>
            <person name="Birren B."/>
        </authorList>
    </citation>
    <scope>NUCLEOTIDE SEQUENCE [LARGE SCALE GENOMIC DNA]</scope>
    <source>
        <strain evidence="12">Epiroticus2</strain>
    </source>
</reference>
<dbReference type="PANTHER" id="PTHR45973">
    <property type="entry name" value="PROTEIN PHOSPHATASE 1 REGULATORY SUBUNIT SDS22-RELATED"/>
    <property type="match status" value="1"/>
</dbReference>
<evidence type="ECO:0000256" key="8">
    <source>
        <dbReference type="ARBA" id="ARBA00024433"/>
    </source>
</evidence>
<comment type="function">
    <text evidence="1">Cilium-specific protein required for cilia structures.</text>
</comment>
<dbReference type="PANTHER" id="PTHR45973:SF9">
    <property type="entry name" value="LEUCINE-RICH REPEAT-CONTAINING PROTEIN 46"/>
    <property type="match status" value="1"/>
</dbReference>
<keyword evidence="12" id="KW-1185">Reference proteome</keyword>
<dbReference type="PROSITE" id="PS51450">
    <property type="entry name" value="LRR"/>
    <property type="match status" value="4"/>
</dbReference>
<dbReference type="GO" id="GO:0005930">
    <property type="term" value="C:axoneme"/>
    <property type="evidence" value="ECO:0007669"/>
    <property type="project" value="TreeGrafter"/>
</dbReference>
<evidence type="ECO:0000313" key="11">
    <source>
        <dbReference type="EnsemblMetazoa" id="AEPI004110-PA"/>
    </source>
</evidence>
<evidence type="ECO:0000313" key="12">
    <source>
        <dbReference type="Proteomes" id="UP000075885"/>
    </source>
</evidence>
<evidence type="ECO:0000256" key="4">
    <source>
        <dbReference type="ARBA" id="ARBA00022614"/>
    </source>
</evidence>
<feature type="compositionally biased region" description="Basic and acidic residues" evidence="10">
    <location>
        <begin position="1088"/>
        <end position="1098"/>
    </location>
</feature>
<organism evidence="11 12">
    <name type="scientific">Anopheles epiroticus</name>
    <dbReference type="NCBI Taxonomy" id="199890"/>
    <lineage>
        <taxon>Eukaryota</taxon>
        <taxon>Metazoa</taxon>
        <taxon>Ecdysozoa</taxon>
        <taxon>Arthropoda</taxon>
        <taxon>Hexapoda</taxon>
        <taxon>Insecta</taxon>
        <taxon>Pterygota</taxon>
        <taxon>Neoptera</taxon>
        <taxon>Endopterygota</taxon>
        <taxon>Diptera</taxon>
        <taxon>Nematocera</taxon>
        <taxon>Culicoidea</taxon>
        <taxon>Culicidae</taxon>
        <taxon>Anophelinae</taxon>
        <taxon>Anopheles</taxon>
    </lineage>
</organism>
<evidence type="ECO:0000256" key="6">
    <source>
        <dbReference type="ARBA" id="ARBA00023069"/>
    </source>
</evidence>
<feature type="compositionally biased region" description="Polar residues" evidence="10">
    <location>
        <begin position="545"/>
        <end position="559"/>
    </location>
</feature>
<dbReference type="FunFam" id="3.80.10.10:FF:000166">
    <property type="entry name" value="Dynein assembly factor 1, axonemal"/>
    <property type="match status" value="1"/>
</dbReference>
<feature type="compositionally biased region" description="Basic and acidic residues" evidence="10">
    <location>
        <begin position="277"/>
        <end position="287"/>
    </location>
</feature>
<comment type="subcellular location">
    <subcellularLocation>
        <location evidence="2">Cell projection</location>
        <location evidence="2">Cilium</location>
    </subcellularLocation>
</comment>
<accession>A0A182PB05</accession>
<feature type="region of interest" description="Disordered" evidence="10">
    <location>
        <begin position="420"/>
        <end position="461"/>
    </location>
</feature>
<dbReference type="Gene3D" id="3.80.10.10">
    <property type="entry name" value="Ribonuclease Inhibitor"/>
    <property type="match status" value="2"/>
</dbReference>
<feature type="compositionally biased region" description="Basic and acidic residues" evidence="10">
    <location>
        <begin position="442"/>
        <end position="461"/>
    </location>
</feature>